<reference evidence="1 2" key="1">
    <citation type="submission" date="2019-02" db="EMBL/GenBank/DDBJ databases">
        <title>Deep-cultivation of Planctomycetes and their phenomic and genomic characterization uncovers novel biology.</title>
        <authorList>
            <person name="Wiegand S."/>
            <person name="Jogler M."/>
            <person name="Boedeker C."/>
            <person name="Pinto D."/>
            <person name="Vollmers J."/>
            <person name="Rivas-Marin E."/>
            <person name="Kohn T."/>
            <person name="Peeters S.H."/>
            <person name="Heuer A."/>
            <person name="Rast P."/>
            <person name="Oberbeckmann S."/>
            <person name="Bunk B."/>
            <person name="Jeske O."/>
            <person name="Meyerdierks A."/>
            <person name="Storesund J.E."/>
            <person name="Kallscheuer N."/>
            <person name="Luecker S."/>
            <person name="Lage O.M."/>
            <person name="Pohl T."/>
            <person name="Merkel B.J."/>
            <person name="Hornburger P."/>
            <person name="Mueller R.-W."/>
            <person name="Bruemmer F."/>
            <person name="Labrenz M."/>
            <person name="Spormann A.M."/>
            <person name="Op Den Camp H."/>
            <person name="Overmann J."/>
            <person name="Amann R."/>
            <person name="Jetten M.S.M."/>
            <person name="Mascher T."/>
            <person name="Medema M.H."/>
            <person name="Devos D.P."/>
            <person name="Kaster A.-K."/>
            <person name="Ovreas L."/>
            <person name="Rohde M."/>
            <person name="Galperin M.Y."/>
            <person name="Jogler C."/>
        </authorList>
    </citation>
    <scope>NUCLEOTIDE SEQUENCE [LARGE SCALE GENOMIC DNA]</scope>
    <source>
        <strain evidence="1 2">Pla22</strain>
    </source>
</reference>
<accession>A0A5C5WQP5</accession>
<organism evidence="1 2">
    <name type="scientific">Rubripirellula amarantea</name>
    <dbReference type="NCBI Taxonomy" id="2527999"/>
    <lineage>
        <taxon>Bacteria</taxon>
        <taxon>Pseudomonadati</taxon>
        <taxon>Planctomycetota</taxon>
        <taxon>Planctomycetia</taxon>
        <taxon>Pirellulales</taxon>
        <taxon>Pirellulaceae</taxon>
        <taxon>Rubripirellula</taxon>
    </lineage>
</organism>
<sequence length="527" mass="53853">MASPAKNNVAAMTARPPIPFAFCLWTSGPSVMPTKPRAFAHDTQGTGETMKRIVTHLSLLAAAAIFATGCVPVRHNLPPDQRMMEPGPGVGGPGPGIMGAPAMAPGMMGGPMSGGMPGGGMMMGAGGMMGSAGPMGAMPPGAIGAAPLEAMQSAPLPMMGTQASTGQGEIDLVNYTCSCGGGACGGSGGCMAGGGEGAMIPQGGGVMDMGAMMPHVAPTVQVTFGTPEGMQVRYDATGGGMFDSDPLVVPARQNFPQGGLYRLKITNIQAREGVELYPTLELAYANPRTGAYLAHNSVPVQFTEEDFDQVLTGNFVTKVIYLPDPDFQGPALAGIDTLVSTRLDPGIDPIVEADRRGSILAIIRLGDKDIEMGGAGGYAAGGMMMPPIAGLPAPFASAMTDGCGGPGMNGGQCATAPPSLPGMIAGVTAPQYGMPMSGTPIGLPGPPHIPLGVPAGLQKHVIKNHTPMHIPRPVEDVKMNVRLQPGYSYPNPVSRVKITEQNFHPGVPNGRGLYQHASQRVDPNCNP</sequence>
<proteinExistence type="predicted"/>
<evidence type="ECO:0000313" key="1">
    <source>
        <dbReference type="EMBL" id="TWT52595.1"/>
    </source>
</evidence>
<comment type="caution">
    <text evidence="1">The sequence shown here is derived from an EMBL/GenBank/DDBJ whole genome shotgun (WGS) entry which is preliminary data.</text>
</comment>
<dbReference type="AlphaFoldDB" id="A0A5C5WQP5"/>
<keyword evidence="2" id="KW-1185">Reference proteome</keyword>
<name>A0A5C5WQP5_9BACT</name>
<dbReference type="EMBL" id="SJPI01000001">
    <property type="protein sequence ID" value="TWT52595.1"/>
    <property type="molecule type" value="Genomic_DNA"/>
</dbReference>
<gene>
    <name evidence="1" type="ORF">Pla22_02190</name>
</gene>
<dbReference type="Proteomes" id="UP000316598">
    <property type="component" value="Unassembled WGS sequence"/>
</dbReference>
<protein>
    <submittedName>
        <fullName evidence="1">Uncharacterized protein</fullName>
    </submittedName>
</protein>
<evidence type="ECO:0000313" key="2">
    <source>
        <dbReference type="Proteomes" id="UP000316598"/>
    </source>
</evidence>